<proteinExistence type="predicted"/>
<dbReference type="Proteomes" id="UP001187192">
    <property type="component" value="Unassembled WGS sequence"/>
</dbReference>
<evidence type="ECO:0000256" key="1">
    <source>
        <dbReference type="SAM" id="MobiDB-lite"/>
    </source>
</evidence>
<feature type="region of interest" description="Disordered" evidence="1">
    <location>
        <begin position="81"/>
        <end position="111"/>
    </location>
</feature>
<gene>
    <name evidence="2" type="ORF">TIFTF001_006170</name>
</gene>
<sequence length="185" mass="20539">MAHVTTMVLKADLQCCKCYKKVKEVLCRFDQIQDQVYDEKNNTVTIKVICCDLEKMKHKIICKGKGVIKCIEIKVPAKTKEEQAKPPKDGQVKQTDKVKPNDQPTAKPPPPRPVPVPVPCVPCVPVCPVPPPFGTFRRTCCSECYEGRGGGPCFHGHTIGGPPPCYSYDGHWGWPVCDSYGGWKL</sequence>
<evidence type="ECO:0008006" key="4">
    <source>
        <dbReference type="Google" id="ProtNLM"/>
    </source>
</evidence>
<keyword evidence="3" id="KW-1185">Reference proteome</keyword>
<feature type="compositionally biased region" description="Basic and acidic residues" evidence="1">
    <location>
        <begin position="81"/>
        <end position="100"/>
    </location>
</feature>
<organism evidence="2 3">
    <name type="scientific">Ficus carica</name>
    <name type="common">Common fig</name>
    <dbReference type="NCBI Taxonomy" id="3494"/>
    <lineage>
        <taxon>Eukaryota</taxon>
        <taxon>Viridiplantae</taxon>
        <taxon>Streptophyta</taxon>
        <taxon>Embryophyta</taxon>
        <taxon>Tracheophyta</taxon>
        <taxon>Spermatophyta</taxon>
        <taxon>Magnoliopsida</taxon>
        <taxon>eudicotyledons</taxon>
        <taxon>Gunneridae</taxon>
        <taxon>Pentapetalae</taxon>
        <taxon>rosids</taxon>
        <taxon>fabids</taxon>
        <taxon>Rosales</taxon>
        <taxon>Moraceae</taxon>
        <taxon>Ficeae</taxon>
        <taxon>Ficus</taxon>
    </lineage>
</organism>
<dbReference type="AlphaFoldDB" id="A0AA87ZQI0"/>
<protein>
    <recommendedName>
        <fullName evidence="4">Protein PYRICULARIA ORYZAE RESISTANCE 21-like</fullName>
    </recommendedName>
</protein>
<dbReference type="GO" id="GO:0046872">
    <property type="term" value="F:metal ion binding"/>
    <property type="evidence" value="ECO:0007669"/>
    <property type="project" value="InterPro"/>
</dbReference>
<evidence type="ECO:0000313" key="2">
    <source>
        <dbReference type="EMBL" id="GMN36630.1"/>
    </source>
</evidence>
<dbReference type="PANTHER" id="PTHR47005">
    <property type="entry name" value="HEAVY METAL TRANSPORT/DETOXIFICATION SUPERFAMILY PROTEIN"/>
    <property type="match status" value="1"/>
</dbReference>
<dbReference type="EMBL" id="BTGU01000006">
    <property type="protein sequence ID" value="GMN36630.1"/>
    <property type="molecule type" value="Genomic_DNA"/>
</dbReference>
<evidence type="ECO:0000313" key="3">
    <source>
        <dbReference type="Proteomes" id="UP001187192"/>
    </source>
</evidence>
<dbReference type="Gramene" id="FCD_00005862-RA">
    <property type="protein sequence ID" value="FCD_00005862-RA:cds"/>
    <property type="gene ID" value="FCD_00005862"/>
</dbReference>
<accession>A0AA87ZQI0</accession>
<dbReference type="InterPro" id="IPR036163">
    <property type="entry name" value="HMA_dom_sf"/>
</dbReference>
<name>A0AA87ZQI0_FICCA</name>
<comment type="caution">
    <text evidence="2">The sequence shown here is derived from an EMBL/GenBank/DDBJ whole genome shotgun (WGS) entry which is preliminary data.</text>
</comment>
<dbReference type="SUPFAM" id="SSF55008">
    <property type="entry name" value="HMA, heavy metal-associated domain"/>
    <property type="match status" value="1"/>
</dbReference>
<dbReference type="PANTHER" id="PTHR47005:SF5">
    <property type="entry name" value="HEAVY METAL TRANSPORT_DETOXIFICATION SUPERFAMILY PROTEIN"/>
    <property type="match status" value="1"/>
</dbReference>
<reference evidence="2" key="1">
    <citation type="submission" date="2023-07" db="EMBL/GenBank/DDBJ databases">
        <title>draft genome sequence of fig (Ficus carica).</title>
        <authorList>
            <person name="Takahashi T."/>
            <person name="Nishimura K."/>
        </authorList>
    </citation>
    <scope>NUCLEOTIDE SEQUENCE</scope>
</reference>